<dbReference type="VEuPathDB" id="FungiDB:NFIA_014000"/>
<protein>
    <submittedName>
        <fullName evidence="2">Uncharacterized protein</fullName>
    </submittedName>
</protein>
<feature type="compositionally biased region" description="Basic residues" evidence="1">
    <location>
        <begin position="8"/>
        <end position="19"/>
    </location>
</feature>
<dbReference type="KEGG" id="nfi:NFIA_014000"/>
<evidence type="ECO:0000313" key="3">
    <source>
        <dbReference type="Proteomes" id="UP000006702"/>
    </source>
</evidence>
<organism evidence="2 3">
    <name type="scientific">Neosartorya fischeri (strain ATCC 1020 / DSM 3700 / CBS 544.65 / FGSC A1164 / JCM 1740 / NRRL 181 / WB 181)</name>
    <name type="common">Aspergillus fischerianus</name>
    <dbReference type="NCBI Taxonomy" id="331117"/>
    <lineage>
        <taxon>Eukaryota</taxon>
        <taxon>Fungi</taxon>
        <taxon>Dikarya</taxon>
        <taxon>Ascomycota</taxon>
        <taxon>Pezizomycotina</taxon>
        <taxon>Eurotiomycetes</taxon>
        <taxon>Eurotiomycetidae</taxon>
        <taxon>Eurotiales</taxon>
        <taxon>Aspergillaceae</taxon>
        <taxon>Aspergillus</taxon>
        <taxon>Aspergillus subgen. Fumigati</taxon>
    </lineage>
</organism>
<reference evidence="3" key="1">
    <citation type="journal article" date="2008" name="PLoS Genet.">
        <title>Genomic islands in the pathogenic filamentous fungus Aspergillus fumigatus.</title>
        <authorList>
            <person name="Fedorova N.D."/>
            <person name="Khaldi N."/>
            <person name="Joardar V.S."/>
            <person name="Maiti R."/>
            <person name="Amedeo P."/>
            <person name="Anderson M.J."/>
            <person name="Crabtree J."/>
            <person name="Silva J.C."/>
            <person name="Badger J.H."/>
            <person name="Albarraq A."/>
            <person name="Angiuoli S."/>
            <person name="Bussey H."/>
            <person name="Bowyer P."/>
            <person name="Cotty P.J."/>
            <person name="Dyer P.S."/>
            <person name="Egan A."/>
            <person name="Galens K."/>
            <person name="Fraser-Liggett C.M."/>
            <person name="Haas B.J."/>
            <person name="Inman J.M."/>
            <person name="Kent R."/>
            <person name="Lemieux S."/>
            <person name="Malavazi I."/>
            <person name="Orvis J."/>
            <person name="Roemer T."/>
            <person name="Ronning C.M."/>
            <person name="Sundaram J.P."/>
            <person name="Sutton G."/>
            <person name="Turner G."/>
            <person name="Venter J.C."/>
            <person name="White O.R."/>
            <person name="Whitty B.R."/>
            <person name="Youngman P."/>
            <person name="Wolfe K.H."/>
            <person name="Goldman G.H."/>
            <person name="Wortman J.R."/>
            <person name="Jiang B."/>
            <person name="Denning D.W."/>
            <person name="Nierman W.C."/>
        </authorList>
    </citation>
    <scope>NUCLEOTIDE SEQUENCE [LARGE SCALE GENOMIC DNA]</scope>
    <source>
        <strain evidence="3">ATCC 1020 / DSM 3700 / CBS 544.65 / FGSC A1164 / JCM 1740 / NRRL 181 / WB 181</strain>
    </source>
</reference>
<feature type="region of interest" description="Disordered" evidence="1">
    <location>
        <begin position="1"/>
        <end position="53"/>
    </location>
</feature>
<dbReference type="Proteomes" id="UP000006702">
    <property type="component" value="Unassembled WGS sequence"/>
</dbReference>
<dbReference type="EMBL" id="DS027688">
    <property type="protein sequence ID" value="EAW22710.1"/>
    <property type="molecule type" value="Genomic_DNA"/>
</dbReference>
<gene>
    <name evidence="2" type="ORF">NFIA_014000</name>
</gene>
<sequence>MEANYLRHMSRERSRKRQRSSSTTETECQNIEIPRANSKRQSISSSSQVADNE</sequence>
<evidence type="ECO:0000256" key="1">
    <source>
        <dbReference type="SAM" id="MobiDB-lite"/>
    </source>
</evidence>
<dbReference type="HOGENOM" id="CLU_3069235_0_0_1"/>
<accession>A1D2R7</accession>
<dbReference type="RefSeq" id="XP_001264607.1">
    <property type="nucleotide sequence ID" value="XM_001264606.1"/>
</dbReference>
<dbReference type="GeneID" id="4591077"/>
<evidence type="ECO:0000313" key="2">
    <source>
        <dbReference type="EMBL" id="EAW22710.1"/>
    </source>
</evidence>
<name>A1D2R7_NEOFI</name>
<proteinExistence type="predicted"/>
<dbReference type="AlphaFoldDB" id="A1D2R7"/>
<keyword evidence="3" id="KW-1185">Reference proteome</keyword>